<dbReference type="EMBL" id="MHCN01000011">
    <property type="protein sequence ID" value="OGY21660.1"/>
    <property type="molecule type" value="Genomic_DNA"/>
</dbReference>
<evidence type="ECO:0008006" key="4">
    <source>
        <dbReference type="Google" id="ProtNLM"/>
    </source>
</evidence>
<feature type="coiled-coil region" evidence="1">
    <location>
        <begin position="40"/>
        <end position="74"/>
    </location>
</feature>
<organism evidence="2 3">
    <name type="scientific">Candidatus Woykebacteria bacterium GWA1_44_8</name>
    <dbReference type="NCBI Taxonomy" id="1802591"/>
    <lineage>
        <taxon>Bacteria</taxon>
        <taxon>Candidatus Woykeibacteriota</taxon>
    </lineage>
</organism>
<dbReference type="AlphaFoldDB" id="A0A1G1W248"/>
<evidence type="ECO:0000313" key="2">
    <source>
        <dbReference type="EMBL" id="OGY21660.1"/>
    </source>
</evidence>
<proteinExistence type="predicted"/>
<reference evidence="2 3" key="1">
    <citation type="journal article" date="2016" name="Nat. Commun.">
        <title>Thousands of microbial genomes shed light on interconnected biogeochemical processes in an aquifer system.</title>
        <authorList>
            <person name="Anantharaman K."/>
            <person name="Brown C.T."/>
            <person name="Hug L.A."/>
            <person name="Sharon I."/>
            <person name="Castelle C.J."/>
            <person name="Probst A.J."/>
            <person name="Thomas B.C."/>
            <person name="Singh A."/>
            <person name="Wilkins M.J."/>
            <person name="Karaoz U."/>
            <person name="Brodie E.L."/>
            <person name="Williams K.H."/>
            <person name="Hubbard S.S."/>
            <person name="Banfield J.F."/>
        </authorList>
    </citation>
    <scope>NUCLEOTIDE SEQUENCE [LARGE SCALE GENOMIC DNA]</scope>
</reference>
<comment type="caution">
    <text evidence="2">The sequence shown here is derived from an EMBL/GenBank/DDBJ whole genome shotgun (WGS) entry which is preliminary data.</text>
</comment>
<evidence type="ECO:0000256" key="1">
    <source>
        <dbReference type="SAM" id="Coils"/>
    </source>
</evidence>
<name>A0A1G1W248_9BACT</name>
<keyword evidence="1" id="KW-0175">Coiled coil</keyword>
<protein>
    <recommendedName>
        <fullName evidence="4">Cell division protein FtsL</fullName>
    </recommendedName>
</protein>
<dbReference type="STRING" id="1802591.A2113_03835"/>
<sequence>MVTRSASKQENRSFYKVAFTVLIVIFLTLSLTRVVLANLLATSGQRLAAANQKIEILEEQNQTLENEASLISSLARIEELAQKSGFEKAENVQVLVPNLPLANR</sequence>
<evidence type="ECO:0000313" key="3">
    <source>
        <dbReference type="Proteomes" id="UP000176299"/>
    </source>
</evidence>
<accession>A0A1G1W248</accession>
<gene>
    <name evidence="2" type="ORF">A2113_03835</name>
</gene>
<dbReference type="Proteomes" id="UP000176299">
    <property type="component" value="Unassembled WGS sequence"/>
</dbReference>